<dbReference type="NCBIfam" id="TIGR03804">
    <property type="entry name" value="para_beta_helix"/>
    <property type="match status" value="3"/>
</dbReference>
<comment type="caution">
    <text evidence="5">The sequence shown here is derived from an EMBL/GenBank/DDBJ whole genome shotgun (WGS) entry which is preliminary data.</text>
</comment>
<evidence type="ECO:0000313" key="5">
    <source>
        <dbReference type="EMBL" id="GAH80782.1"/>
    </source>
</evidence>
<comment type="pathway">
    <text evidence="1">Protein modification; protein ubiquitination.</text>
</comment>
<dbReference type="PANTHER" id="PTHR22990">
    <property type="entry name" value="F-BOX ONLY PROTEIN"/>
    <property type="match status" value="1"/>
</dbReference>
<dbReference type="Gene3D" id="2.160.20.10">
    <property type="entry name" value="Single-stranded right-handed beta-helix, Pectin lyase-like"/>
    <property type="match status" value="2"/>
</dbReference>
<feature type="non-terminal residue" evidence="5">
    <location>
        <position position="230"/>
    </location>
</feature>
<dbReference type="Pfam" id="PF05048">
    <property type="entry name" value="NosD"/>
    <property type="match status" value="1"/>
</dbReference>
<dbReference type="InterPro" id="IPR006626">
    <property type="entry name" value="PbH1"/>
</dbReference>
<name>X1IGD4_9ZZZZ</name>
<keyword evidence="2" id="KW-0677">Repeat</keyword>
<dbReference type="InterPro" id="IPR007742">
    <property type="entry name" value="NosD_dom"/>
</dbReference>
<feature type="domain" description="Periplasmic copper-binding protein NosD beta helix" evidence="4">
    <location>
        <begin position="3"/>
        <end position="168"/>
    </location>
</feature>
<dbReference type="AlphaFoldDB" id="X1IGD4"/>
<dbReference type="PANTHER" id="PTHR22990:SF15">
    <property type="entry name" value="F-BOX ONLY PROTEIN 10"/>
    <property type="match status" value="1"/>
</dbReference>
<dbReference type="InterPro" id="IPR012334">
    <property type="entry name" value="Pectin_lyas_fold"/>
</dbReference>
<keyword evidence="3" id="KW-0833">Ubl conjugation pathway</keyword>
<proteinExistence type="predicted"/>
<feature type="non-terminal residue" evidence="5">
    <location>
        <position position="1"/>
    </location>
</feature>
<gene>
    <name evidence="5" type="ORF">S03H2_62925</name>
</gene>
<dbReference type="InterPro" id="IPR011050">
    <property type="entry name" value="Pectin_lyase_fold/virulence"/>
</dbReference>
<dbReference type="InterPro" id="IPR022441">
    <property type="entry name" value="Para_beta_helix_rpt-2"/>
</dbReference>
<evidence type="ECO:0000256" key="3">
    <source>
        <dbReference type="ARBA" id="ARBA00022786"/>
    </source>
</evidence>
<dbReference type="SMART" id="SM00710">
    <property type="entry name" value="PbH1"/>
    <property type="match status" value="8"/>
</dbReference>
<protein>
    <recommendedName>
        <fullName evidence="4">Periplasmic copper-binding protein NosD beta helix domain-containing protein</fullName>
    </recommendedName>
</protein>
<dbReference type="SUPFAM" id="SSF51126">
    <property type="entry name" value="Pectin lyase-like"/>
    <property type="match status" value="1"/>
</dbReference>
<evidence type="ECO:0000256" key="2">
    <source>
        <dbReference type="ARBA" id="ARBA00022737"/>
    </source>
</evidence>
<reference evidence="5" key="1">
    <citation type="journal article" date="2014" name="Front. Microbiol.">
        <title>High frequency of phylogenetically diverse reductive dehalogenase-homologous genes in deep subseafloor sedimentary metagenomes.</title>
        <authorList>
            <person name="Kawai M."/>
            <person name="Futagami T."/>
            <person name="Toyoda A."/>
            <person name="Takaki Y."/>
            <person name="Nishi S."/>
            <person name="Hori S."/>
            <person name="Arai W."/>
            <person name="Tsubouchi T."/>
            <person name="Morono Y."/>
            <person name="Uchiyama I."/>
            <person name="Ito T."/>
            <person name="Fujiyama A."/>
            <person name="Inagaki F."/>
            <person name="Takami H."/>
        </authorList>
    </citation>
    <scope>NUCLEOTIDE SEQUENCE</scope>
    <source>
        <strain evidence="5">Expedition CK06-06</strain>
    </source>
</reference>
<dbReference type="EMBL" id="BARU01040729">
    <property type="protein sequence ID" value="GAH80782.1"/>
    <property type="molecule type" value="Genomic_DNA"/>
</dbReference>
<accession>X1IGD4</accession>
<sequence length="230" mass="26429">LINKGILIENSDTKFEISDISIKNYRDYGLKLVNVKNGLIRNFQVSWGLIIASGIYLLNSENIIIESGEINRNNGDGLILRRSNNNTIKDLSINQNDNGIFLFKSDSNLLIDNFIHYNSKNGIYFSDSKNNQIIDCEINHNLHSGIYMYYRSSGNLIINNEIFDNSYIPQYKSYPAIYIRYYSNNVKILDNDISNHNNWGVDVYSSDNIEICNNNIHFNTGGIQLYTDIN</sequence>
<organism evidence="5">
    <name type="scientific">marine sediment metagenome</name>
    <dbReference type="NCBI Taxonomy" id="412755"/>
    <lineage>
        <taxon>unclassified sequences</taxon>
        <taxon>metagenomes</taxon>
        <taxon>ecological metagenomes</taxon>
    </lineage>
</organism>
<dbReference type="InterPro" id="IPR051550">
    <property type="entry name" value="SCF-Subunits/Alg-Epimerases"/>
</dbReference>
<evidence type="ECO:0000259" key="4">
    <source>
        <dbReference type="Pfam" id="PF05048"/>
    </source>
</evidence>
<evidence type="ECO:0000256" key="1">
    <source>
        <dbReference type="ARBA" id="ARBA00004906"/>
    </source>
</evidence>